<gene>
    <name evidence="6" type="ORF">SAMN05216276_11205</name>
</gene>
<dbReference type="OrthoDB" id="3790625at2"/>
<dbReference type="Proteomes" id="UP000198282">
    <property type="component" value="Unassembled WGS sequence"/>
</dbReference>
<comment type="subcellular location">
    <subcellularLocation>
        <location evidence="1">Membrane</location>
        <topology evidence="1">Multi-pass membrane protein</topology>
    </subcellularLocation>
</comment>
<protein>
    <submittedName>
        <fullName evidence="6">DoxX-like family protein</fullName>
    </submittedName>
</protein>
<feature type="transmembrane region" description="Helical" evidence="5">
    <location>
        <begin position="101"/>
        <end position="120"/>
    </location>
</feature>
<dbReference type="InterPro" id="IPR032808">
    <property type="entry name" value="DoxX"/>
</dbReference>
<organism evidence="6 7">
    <name type="scientific">Streptosporangium subroseum</name>
    <dbReference type="NCBI Taxonomy" id="106412"/>
    <lineage>
        <taxon>Bacteria</taxon>
        <taxon>Bacillati</taxon>
        <taxon>Actinomycetota</taxon>
        <taxon>Actinomycetes</taxon>
        <taxon>Streptosporangiales</taxon>
        <taxon>Streptosporangiaceae</taxon>
        <taxon>Streptosporangium</taxon>
    </lineage>
</organism>
<evidence type="ECO:0000256" key="5">
    <source>
        <dbReference type="SAM" id="Phobius"/>
    </source>
</evidence>
<evidence type="ECO:0000256" key="4">
    <source>
        <dbReference type="ARBA" id="ARBA00023136"/>
    </source>
</evidence>
<dbReference type="GO" id="GO:0016020">
    <property type="term" value="C:membrane"/>
    <property type="evidence" value="ECO:0007669"/>
    <property type="project" value="UniProtKB-SubCell"/>
</dbReference>
<keyword evidence="7" id="KW-1185">Reference proteome</keyword>
<dbReference type="AlphaFoldDB" id="A0A239PDJ1"/>
<sequence length="126" mass="13014">MNLALWIIAGLLAAVFLLAGANKLFIPQEKLARAPGGGWVNDFSAGFVKALGAVEILGAVGLILPAALDIAPVLVPLAAVGLAAIMAGAAIVTFRRQEPKHALLNLTYLALAVFVAWGRFGLQPFG</sequence>
<keyword evidence="4 5" id="KW-0472">Membrane</keyword>
<evidence type="ECO:0000313" key="7">
    <source>
        <dbReference type="Proteomes" id="UP000198282"/>
    </source>
</evidence>
<feature type="transmembrane region" description="Helical" evidence="5">
    <location>
        <begin position="6"/>
        <end position="26"/>
    </location>
</feature>
<dbReference type="Pfam" id="PF13564">
    <property type="entry name" value="DoxX_2"/>
    <property type="match status" value="1"/>
</dbReference>
<accession>A0A239PDJ1</accession>
<dbReference type="RefSeq" id="WP_089213817.1">
    <property type="nucleotide sequence ID" value="NZ_FZOD01000120.1"/>
</dbReference>
<evidence type="ECO:0000256" key="3">
    <source>
        <dbReference type="ARBA" id="ARBA00022989"/>
    </source>
</evidence>
<name>A0A239PDJ1_9ACTN</name>
<proteinExistence type="predicted"/>
<evidence type="ECO:0000256" key="1">
    <source>
        <dbReference type="ARBA" id="ARBA00004141"/>
    </source>
</evidence>
<feature type="transmembrane region" description="Helical" evidence="5">
    <location>
        <begin position="47"/>
        <end position="68"/>
    </location>
</feature>
<evidence type="ECO:0000256" key="2">
    <source>
        <dbReference type="ARBA" id="ARBA00022692"/>
    </source>
</evidence>
<reference evidence="6 7" key="1">
    <citation type="submission" date="2017-06" db="EMBL/GenBank/DDBJ databases">
        <authorList>
            <person name="Kim H.J."/>
            <person name="Triplett B.A."/>
        </authorList>
    </citation>
    <scope>NUCLEOTIDE SEQUENCE [LARGE SCALE GENOMIC DNA]</scope>
    <source>
        <strain evidence="6 7">CGMCC 4.2132</strain>
    </source>
</reference>
<feature type="transmembrane region" description="Helical" evidence="5">
    <location>
        <begin position="74"/>
        <end position="94"/>
    </location>
</feature>
<evidence type="ECO:0000313" key="6">
    <source>
        <dbReference type="EMBL" id="SNT64479.1"/>
    </source>
</evidence>
<dbReference type="EMBL" id="FZOD01000120">
    <property type="protein sequence ID" value="SNT64479.1"/>
    <property type="molecule type" value="Genomic_DNA"/>
</dbReference>
<keyword evidence="2 5" id="KW-0812">Transmembrane</keyword>
<keyword evidence="3 5" id="KW-1133">Transmembrane helix</keyword>